<feature type="compositionally biased region" description="Polar residues" evidence="1">
    <location>
        <begin position="227"/>
        <end position="240"/>
    </location>
</feature>
<evidence type="ECO:0000313" key="3">
    <source>
        <dbReference type="Proteomes" id="UP000324767"/>
    </source>
</evidence>
<feature type="compositionally biased region" description="Basic and acidic residues" evidence="1">
    <location>
        <begin position="338"/>
        <end position="349"/>
    </location>
</feature>
<dbReference type="OrthoDB" id="5417628at2759"/>
<sequence length="419" mass="45701">MLTQSFWNAGENIGRVKVLVSEGIARARGNSPFERLRNIVSFSFQHAPISILEASGIAWPYPGMWYQPVQPSYNSSSSCLTEEADLDAHGHSPRRRRVSSSIDREKCGPSMPLPPAFPRPMGPPAVPAHGSDFRNTHWPSSSTMHDPFVEPGLSHYHRWLSSSEDQSMPDYSDATTSASSRNITISNSFINKPANGLSHERDPFDDMLNTSSPDKDGFSGYFAPANSRASSATTTPSLRTKPSAMAEARKASYQQEHSRAISITLREPPLAANRQTSDVSMVSRFSEENAAFNISHDSKIQAKPSGDVKGRKEGKGNEPDLPQKGLRKASARSASQHESMEEKASKRTGENLVVSHSKRKRSVRIAPPEDRLPGSSPSRKVSKTGSHESSLTVTVGDPTGERGLARAPLRSLENVATEV</sequence>
<evidence type="ECO:0000256" key="1">
    <source>
        <dbReference type="SAM" id="MobiDB-lite"/>
    </source>
</evidence>
<reference evidence="2 3" key="1">
    <citation type="submission" date="2019-09" db="EMBL/GenBank/DDBJ databases">
        <title>The hologenome of the rock-dwelling lichen Lasallia pustulata.</title>
        <authorList>
            <person name="Greshake Tzovaras B."/>
            <person name="Segers F."/>
            <person name="Bicker A."/>
            <person name="Dal Grande F."/>
            <person name="Otte J."/>
            <person name="Hankeln T."/>
            <person name="Schmitt I."/>
            <person name="Ebersberger I."/>
        </authorList>
    </citation>
    <scope>NUCLEOTIDE SEQUENCE [LARGE SCALE GENOMIC DNA]</scope>
    <source>
        <strain evidence="2">A1-1</strain>
    </source>
</reference>
<name>A0A5M8Q4N7_9LECA</name>
<proteinExistence type="predicted"/>
<feature type="region of interest" description="Disordered" evidence="1">
    <location>
        <begin position="84"/>
        <end position="145"/>
    </location>
</feature>
<dbReference type="Proteomes" id="UP000324767">
    <property type="component" value="Unassembled WGS sequence"/>
</dbReference>
<dbReference type="AlphaFoldDB" id="A0A5M8Q4N7"/>
<feature type="compositionally biased region" description="Polar residues" evidence="1">
    <location>
        <begin position="375"/>
        <end position="393"/>
    </location>
</feature>
<feature type="compositionally biased region" description="Basic and acidic residues" evidence="1">
    <location>
        <begin position="296"/>
        <end position="318"/>
    </location>
</feature>
<comment type="caution">
    <text evidence="2">The sequence shown here is derived from an EMBL/GenBank/DDBJ whole genome shotgun (WGS) entry which is preliminary data.</text>
</comment>
<evidence type="ECO:0000313" key="2">
    <source>
        <dbReference type="EMBL" id="KAA6416153.1"/>
    </source>
</evidence>
<organism evidence="2 3">
    <name type="scientific">Lasallia pustulata</name>
    <dbReference type="NCBI Taxonomy" id="136370"/>
    <lineage>
        <taxon>Eukaryota</taxon>
        <taxon>Fungi</taxon>
        <taxon>Dikarya</taxon>
        <taxon>Ascomycota</taxon>
        <taxon>Pezizomycotina</taxon>
        <taxon>Lecanoromycetes</taxon>
        <taxon>OSLEUM clade</taxon>
        <taxon>Umbilicariomycetidae</taxon>
        <taxon>Umbilicariales</taxon>
        <taxon>Umbilicariaceae</taxon>
        <taxon>Lasallia</taxon>
    </lineage>
</organism>
<protein>
    <submittedName>
        <fullName evidence="2">Uncharacterized protein</fullName>
    </submittedName>
</protein>
<feature type="compositionally biased region" description="Pro residues" evidence="1">
    <location>
        <begin position="111"/>
        <end position="126"/>
    </location>
</feature>
<dbReference type="EMBL" id="VXIT01000001">
    <property type="protein sequence ID" value="KAA6416153.1"/>
    <property type="molecule type" value="Genomic_DNA"/>
</dbReference>
<feature type="region of interest" description="Disordered" evidence="1">
    <location>
        <begin position="189"/>
        <end position="258"/>
    </location>
</feature>
<feature type="region of interest" description="Disordered" evidence="1">
    <location>
        <begin position="293"/>
        <end position="419"/>
    </location>
</feature>
<accession>A0A5M8Q4N7</accession>
<gene>
    <name evidence="2" type="ORF">FRX48_00873</name>
</gene>